<comment type="caution">
    <text evidence="7">The sequence shown here is derived from an EMBL/GenBank/DDBJ whole genome shotgun (WGS) entry which is preliminary data.</text>
</comment>
<dbReference type="PANTHER" id="PTHR43314">
    <property type="match status" value="1"/>
</dbReference>
<dbReference type="InterPro" id="IPR001433">
    <property type="entry name" value="OxRdtase_FAD/NAD-bd"/>
</dbReference>
<evidence type="ECO:0000256" key="3">
    <source>
        <dbReference type="ARBA" id="ARBA00022827"/>
    </source>
</evidence>
<dbReference type="InterPro" id="IPR039261">
    <property type="entry name" value="FNR_nucleotide-bd"/>
</dbReference>
<dbReference type="Gene3D" id="3.40.50.80">
    <property type="entry name" value="Nucleotide-binding domain of ferredoxin-NADP reductase (FNR) module"/>
    <property type="match status" value="1"/>
</dbReference>
<evidence type="ECO:0000256" key="5">
    <source>
        <dbReference type="ARBA" id="ARBA00023002"/>
    </source>
</evidence>
<dbReference type="Pfam" id="PF00175">
    <property type="entry name" value="NAD_binding_1"/>
    <property type="match status" value="1"/>
</dbReference>
<organism evidence="7">
    <name type="scientific">marine sediment metagenome</name>
    <dbReference type="NCBI Taxonomy" id="412755"/>
    <lineage>
        <taxon>unclassified sequences</taxon>
        <taxon>metagenomes</taxon>
        <taxon>ecological metagenomes</taxon>
    </lineage>
</organism>
<dbReference type="InterPro" id="IPR017938">
    <property type="entry name" value="Riboflavin_synthase-like_b-brl"/>
</dbReference>
<feature type="domain" description="FAD-binding FR-type" evidence="6">
    <location>
        <begin position="1"/>
        <end position="113"/>
    </location>
</feature>
<keyword evidence="2" id="KW-0285">Flavoprotein</keyword>
<keyword evidence="4" id="KW-0521">NADP</keyword>
<dbReference type="AlphaFoldDB" id="A0A0F9PMD4"/>
<evidence type="ECO:0000256" key="4">
    <source>
        <dbReference type="ARBA" id="ARBA00022857"/>
    </source>
</evidence>
<dbReference type="SUPFAM" id="SSF63380">
    <property type="entry name" value="Riboflavin synthase domain-like"/>
    <property type="match status" value="1"/>
</dbReference>
<dbReference type="Gene3D" id="2.40.30.10">
    <property type="entry name" value="Translation factors"/>
    <property type="match status" value="1"/>
</dbReference>
<evidence type="ECO:0000256" key="1">
    <source>
        <dbReference type="ARBA" id="ARBA00001974"/>
    </source>
</evidence>
<proteinExistence type="predicted"/>
<evidence type="ECO:0000256" key="2">
    <source>
        <dbReference type="ARBA" id="ARBA00022630"/>
    </source>
</evidence>
<dbReference type="SUPFAM" id="SSF52343">
    <property type="entry name" value="Ferredoxin reductase-like, C-terminal NADP-linked domain"/>
    <property type="match status" value="1"/>
</dbReference>
<dbReference type="InterPro" id="IPR001709">
    <property type="entry name" value="Flavoprot_Pyr_Nucl_cyt_Rdtase"/>
</dbReference>
<reference evidence="7" key="1">
    <citation type="journal article" date="2015" name="Nature">
        <title>Complex archaea that bridge the gap between prokaryotes and eukaryotes.</title>
        <authorList>
            <person name="Spang A."/>
            <person name="Saw J.H."/>
            <person name="Jorgensen S.L."/>
            <person name="Zaremba-Niedzwiedzka K."/>
            <person name="Martijn J."/>
            <person name="Lind A.E."/>
            <person name="van Eijk R."/>
            <person name="Schleper C."/>
            <person name="Guy L."/>
            <person name="Ettema T.J."/>
        </authorList>
    </citation>
    <scope>NUCLEOTIDE SEQUENCE</scope>
</reference>
<evidence type="ECO:0000313" key="7">
    <source>
        <dbReference type="EMBL" id="KKN25757.1"/>
    </source>
</evidence>
<comment type="cofactor">
    <cofactor evidence="1">
        <name>FAD</name>
        <dbReference type="ChEBI" id="CHEBI:57692"/>
    </cofactor>
</comment>
<dbReference type="InterPro" id="IPR015701">
    <property type="entry name" value="FNR"/>
</dbReference>
<gene>
    <name evidence="7" type="ORF">LCGC14_0881620</name>
</gene>
<dbReference type="GO" id="GO:0016491">
    <property type="term" value="F:oxidoreductase activity"/>
    <property type="evidence" value="ECO:0007669"/>
    <property type="project" value="UniProtKB-KW"/>
</dbReference>
<dbReference type="PROSITE" id="PS51384">
    <property type="entry name" value="FAD_FR"/>
    <property type="match status" value="1"/>
</dbReference>
<accession>A0A0F9PMD4</accession>
<feature type="non-terminal residue" evidence="7">
    <location>
        <position position="1"/>
    </location>
</feature>
<dbReference type="InterPro" id="IPR017927">
    <property type="entry name" value="FAD-bd_FR_type"/>
</dbReference>
<dbReference type="PIRSF" id="PIRSF000361">
    <property type="entry name" value="Frd-NADP+_RD"/>
    <property type="match status" value="1"/>
</dbReference>
<protein>
    <recommendedName>
        <fullName evidence="6">FAD-binding FR-type domain-containing protein</fullName>
    </recommendedName>
</protein>
<keyword evidence="3" id="KW-0274">FAD</keyword>
<dbReference type="EMBL" id="LAZR01002776">
    <property type="protein sequence ID" value="KKN25757.1"/>
    <property type="molecule type" value="Genomic_DNA"/>
</dbReference>
<dbReference type="PRINTS" id="PR00371">
    <property type="entry name" value="FPNCR"/>
</dbReference>
<evidence type="ECO:0000259" key="6">
    <source>
        <dbReference type="PROSITE" id="PS51384"/>
    </source>
</evidence>
<sequence>KPAKMKVQGNYRLTDDPDHDVRHIILDPGALPFPVLEGQSVGIIPPGTNAEGKAHLPRLYSVSSPRDGERPGYHNISLTVKRDEHGLASNFLCDLETGAEVDVTGPFGATFLMPGASDAHLLLICTGTGSAPMRAFTMQRQRSGATGGMTMFFGARTPKSLPYFGPLKKVPASLMTQHLVFSREEGKTKEYVQDRIVAEEDAVAELLSDSRTHIYICGLRGMEEGVEKALTSIAESMGQQWTALRDTMREEGRYHVETY</sequence>
<name>A0A0F9PMD4_9ZZZZ</name>
<keyword evidence="5" id="KW-0560">Oxidoreductase</keyword>